<proteinExistence type="predicted"/>
<dbReference type="InParanoid" id="A0A1U7RZV6"/>
<comment type="function">
    <text evidence="13">Pulmonary surfactant-associated proteins promote alveolar stability by lowering the surface tension at the air-liquid interface in the peripheral air spaces. SP-B increases the collapse pressure of palmitic acid to nearly 70 millinewtons per meter.</text>
</comment>
<evidence type="ECO:0000256" key="9">
    <source>
        <dbReference type="ARBA" id="ARBA00023157"/>
    </source>
</evidence>
<dbReference type="FunFam" id="1.10.225.10:FF:000002">
    <property type="entry name" value="prosaposin isoform X2"/>
    <property type="match status" value="1"/>
</dbReference>
<dbReference type="PROSITE" id="PS50015">
    <property type="entry name" value="SAP_B"/>
    <property type="match status" value="4"/>
</dbReference>
<dbReference type="PANTHER" id="PTHR11480:SF36">
    <property type="entry name" value="PROSAPOSIN"/>
    <property type="match status" value="1"/>
</dbReference>
<sequence>MESMLRGWVLLIVLFLASYQVAASPLSWQKDCAGGPESWCQDLQTAVECGAVEQCQQTVWKQQPVKSIKCNVCKILVSLTGRILQDNSTEEKLRVFLVKKCQYLPFQDWSVKCKKMVDNGVMILLQFGKQILANPQAVCGTFRFCLSQESQMGALKFQKPLRSDGKTVMDFPEMASPYIANVPLLLYPQNKPQQETWQEGDVCGTCIQLIADIQKEMKNNFFLESIVAEAKEECAHLGPNMDDKCKSYISEYSDLVLQLLTYMKNEQPKDICGLAGLCTSQKSVPLMTLFSAKVMSMLNVMEPVEENQGAEKSTPLCSVCEMVIKTAENLLENNMTEDEIVHGIEKVCYLLPHGVLGQCKDFVDSYGKAVVVMLLEATNPEAICIVLKCCPKHSTPLQTERNALEQALVNADQFCHVCQIVISYIDDELLKNETLIEIGDMLTKGCQVLPDILMEKCDELVEQYEPGAVRLLVQMMDPNFVCTKIRVCRASEEDLIGADPCVWGPSYWCKNMETAVECHAVEHCKRHIWN</sequence>
<evidence type="ECO:0000256" key="18">
    <source>
        <dbReference type="ARBA" id="ARBA00041785"/>
    </source>
</evidence>
<evidence type="ECO:0000256" key="4">
    <source>
        <dbReference type="ARBA" id="ARBA00022439"/>
    </source>
</evidence>
<evidence type="ECO:0000256" key="6">
    <source>
        <dbReference type="ARBA" id="ARBA00022713"/>
    </source>
</evidence>
<evidence type="ECO:0000256" key="8">
    <source>
        <dbReference type="ARBA" id="ARBA00022737"/>
    </source>
</evidence>
<evidence type="ECO:0000259" key="20">
    <source>
        <dbReference type="PROSITE" id="PS50015"/>
    </source>
</evidence>
<feature type="signal peptide" evidence="19">
    <location>
        <begin position="1"/>
        <end position="23"/>
    </location>
</feature>
<dbReference type="eggNOG" id="KOG1340">
    <property type="taxonomic scope" value="Eukaryota"/>
</dbReference>
<dbReference type="Proteomes" id="UP000189705">
    <property type="component" value="Unplaced"/>
</dbReference>
<dbReference type="InterPro" id="IPR003119">
    <property type="entry name" value="SAP_A"/>
</dbReference>
<dbReference type="GO" id="GO:0006665">
    <property type="term" value="P:sphingolipid metabolic process"/>
    <property type="evidence" value="ECO:0007669"/>
    <property type="project" value="InterPro"/>
</dbReference>
<keyword evidence="9" id="KW-1015">Disulfide bond</keyword>
<dbReference type="PANTHER" id="PTHR11480">
    <property type="entry name" value="SAPOSIN-RELATED"/>
    <property type="match status" value="1"/>
</dbReference>
<accession>A0A1U7RZV6</accession>
<dbReference type="GO" id="GO:0007585">
    <property type="term" value="P:respiratory gaseous exchange by respiratory system"/>
    <property type="evidence" value="ECO:0007669"/>
    <property type="project" value="UniProtKB-KW"/>
</dbReference>
<dbReference type="SMART" id="SM00741">
    <property type="entry name" value="SapB"/>
    <property type="match status" value="4"/>
</dbReference>
<dbReference type="Pfam" id="PF05184">
    <property type="entry name" value="SapB_1"/>
    <property type="match status" value="1"/>
</dbReference>
<dbReference type="InterPro" id="IPR011001">
    <property type="entry name" value="Saposin-like"/>
</dbReference>
<feature type="chain" id="PRO_5010571288" description="Prosaposin" evidence="19">
    <location>
        <begin position="24"/>
        <end position="530"/>
    </location>
</feature>
<dbReference type="GO" id="GO:0016020">
    <property type="term" value="C:membrane"/>
    <property type="evidence" value="ECO:0007669"/>
    <property type="project" value="GOC"/>
</dbReference>
<dbReference type="RefSeq" id="XP_006023186.1">
    <property type="nucleotide sequence ID" value="XM_006023124.2"/>
</dbReference>
<evidence type="ECO:0000256" key="2">
    <source>
        <dbReference type="ARBA" id="ARBA00004371"/>
    </source>
</evidence>
<dbReference type="SMART" id="SM00162">
    <property type="entry name" value="SAPA"/>
    <property type="match status" value="2"/>
</dbReference>
<feature type="domain" description="Saposin B-type" evidence="20">
    <location>
        <begin position="199"/>
        <end position="282"/>
    </location>
</feature>
<keyword evidence="5" id="KW-0964">Secreted</keyword>
<reference evidence="23" key="1">
    <citation type="submission" date="2025-08" db="UniProtKB">
        <authorList>
            <consortium name="RefSeq"/>
        </authorList>
    </citation>
    <scope>IDENTIFICATION</scope>
</reference>
<dbReference type="InterPro" id="IPR007856">
    <property type="entry name" value="SapB_1"/>
</dbReference>
<feature type="domain" description="Saposin B-type" evidence="20">
    <location>
        <begin position="66"/>
        <end position="149"/>
    </location>
</feature>
<feature type="domain" description="Saposin B-type" evidence="20">
    <location>
        <begin position="411"/>
        <end position="492"/>
    </location>
</feature>
<dbReference type="STRING" id="38654.A0A1U7RZV6"/>
<dbReference type="InterPro" id="IPR008139">
    <property type="entry name" value="SaposinB_dom"/>
</dbReference>
<evidence type="ECO:0000259" key="21">
    <source>
        <dbReference type="PROSITE" id="PS51110"/>
    </source>
</evidence>
<keyword evidence="10" id="KW-0325">Glycoprotein</keyword>
<evidence type="ECO:0000256" key="15">
    <source>
        <dbReference type="ARBA" id="ARBA00037606"/>
    </source>
</evidence>
<evidence type="ECO:0000256" key="13">
    <source>
        <dbReference type="ARBA" id="ARBA00037221"/>
    </source>
</evidence>
<evidence type="ECO:0000256" key="7">
    <source>
        <dbReference type="ARBA" id="ARBA00022729"/>
    </source>
</evidence>
<gene>
    <name evidence="23" type="primary">LOC102372146</name>
</gene>
<keyword evidence="6" id="KW-0305">Gaseous exchange</keyword>
<feature type="domain" description="Saposin B-type" evidence="20">
    <location>
        <begin position="313"/>
        <end position="394"/>
    </location>
</feature>
<comment type="subunit">
    <text evidence="3">Homodimer; disulfide-linked.</text>
</comment>
<dbReference type="GO" id="GO:0005764">
    <property type="term" value="C:lysosome"/>
    <property type="evidence" value="ECO:0007669"/>
    <property type="project" value="InterPro"/>
</dbReference>
<comment type="function">
    <text evidence="14">Saposin-D is a specific sphingomyelin phosphodiesterase activator (EC 3.1.4.12).</text>
</comment>
<dbReference type="Gene3D" id="1.10.225.10">
    <property type="entry name" value="Saposin-like"/>
    <property type="match status" value="4"/>
</dbReference>
<keyword evidence="7 19" id="KW-0732">Signal</keyword>
<evidence type="ECO:0000256" key="19">
    <source>
        <dbReference type="SAM" id="SignalP"/>
    </source>
</evidence>
<evidence type="ECO:0000256" key="16">
    <source>
        <dbReference type="ARBA" id="ARBA00040265"/>
    </source>
</evidence>
<dbReference type="PRINTS" id="PR01797">
    <property type="entry name" value="SAPOSIN"/>
</dbReference>
<dbReference type="InterPro" id="IPR008373">
    <property type="entry name" value="Saposin"/>
</dbReference>
<dbReference type="Pfam" id="PF03489">
    <property type="entry name" value="SapB_2"/>
    <property type="match status" value="3"/>
</dbReference>
<dbReference type="GeneID" id="102372146"/>
<dbReference type="AlphaFoldDB" id="A0A1U7RZV6"/>
<dbReference type="GO" id="GO:0019216">
    <property type="term" value="P:regulation of lipid metabolic process"/>
    <property type="evidence" value="ECO:0007669"/>
    <property type="project" value="TreeGrafter"/>
</dbReference>
<evidence type="ECO:0000256" key="3">
    <source>
        <dbReference type="ARBA" id="ARBA00011748"/>
    </source>
</evidence>
<feature type="domain" description="Saposin A-type" evidence="21">
    <location>
        <begin position="25"/>
        <end position="65"/>
    </location>
</feature>
<keyword evidence="4" id="KW-0767">Surface film</keyword>
<evidence type="ECO:0000256" key="14">
    <source>
        <dbReference type="ARBA" id="ARBA00037231"/>
    </source>
</evidence>
<evidence type="ECO:0000256" key="10">
    <source>
        <dbReference type="ARBA" id="ARBA00023180"/>
    </source>
</evidence>
<evidence type="ECO:0000256" key="12">
    <source>
        <dbReference type="ARBA" id="ARBA00037150"/>
    </source>
</evidence>
<dbReference type="GO" id="GO:0007193">
    <property type="term" value="P:adenylate cyclase-inhibiting G protein-coupled receptor signaling pathway"/>
    <property type="evidence" value="ECO:0007669"/>
    <property type="project" value="TreeGrafter"/>
</dbReference>
<evidence type="ECO:0000256" key="5">
    <source>
        <dbReference type="ARBA" id="ARBA00022525"/>
    </source>
</evidence>
<keyword evidence="11" id="KW-0458">Lysosome</keyword>
<protein>
    <recommendedName>
        <fullName evidence="16">Prosaposin</fullName>
    </recommendedName>
    <alternativeName>
        <fullName evidence="17">Pulmonary surfactant-associated protein B</fullName>
    </alternativeName>
    <alternativeName>
        <fullName evidence="18">Pulmonary surfactant-associated proteolipid SPL(Phe)</fullName>
    </alternativeName>
</protein>
<dbReference type="PROSITE" id="PS51110">
    <property type="entry name" value="SAP_A"/>
    <property type="match status" value="2"/>
</dbReference>
<organism evidence="22 23">
    <name type="scientific">Alligator sinensis</name>
    <name type="common">Chinese alligator</name>
    <dbReference type="NCBI Taxonomy" id="38654"/>
    <lineage>
        <taxon>Eukaryota</taxon>
        <taxon>Metazoa</taxon>
        <taxon>Chordata</taxon>
        <taxon>Craniata</taxon>
        <taxon>Vertebrata</taxon>
        <taxon>Euteleostomi</taxon>
        <taxon>Archelosauria</taxon>
        <taxon>Archosauria</taxon>
        <taxon>Crocodylia</taxon>
        <taxon>Alligatoridae</taxon>
        <taxon>Alligatorinae</taxon>
        <taxon>Alligator</taxon>
    </lineage>
</organism>
<dbReference type="GO" id="GO:0005576">
    <property type="term" value="C:extracellular region"/>
    <property type="evidence" value="ECO:0007669"/>
    <property type="project" value="UniProtKB-SubCell"/>
</dbReference>
<name>A0A1U7RZV6_ALLSI</name>
<keyword evidence="22" id="KW-1185">Reference proteome</keyword>
<evidence type="ECO:0000313" key="23">
    <source>
        <dbReference type="RefSeq" id="XP_006023186.1"/>
    </source>
</evidence>
<comment type="function">
    <text evidence="15">Saposin-B stimulates the hydrolysis of galacto-cerebroside sulfate by arylsulfatase A (EC 3.1.6.8), GM1 gangliosides by beta-galactosidase (EC 3.2.1.23) and globotriaosylceramide by alpha-galactosidase A (EC 3.2.1.22). Saposin-B forms a solubilizing complex with the substrates of the sphingolipid hydrolases.</text>
</comment>
<evidence type="ECO:0000313" key="22">
    <source>
        <dbReference type="Proteomes" id="UP000189705"/>
    </source>
</evidence>
<feature type="domain" description="Saposin A-type" evidence="21">
    <location>
        <begin position="494"/>
        <end position="530"/>
    </location>
</feature>
<dbReference type="KEGG" id="asn:102372146"/>
<keyword evidence="8" id="KW-0677">Repeat</keyword>
<comment type="subcellular location">
    <subcellularLocation>
        <location evidence="2">Lysosome</location>
    </subcellularLocation>
    <subcellularLocation>
        <location evidence="1">Secreted</location>
        <location evidence="1">Extracellular space</location>
        <location evidence="1">Surface film</location>
    </subcellularLocation>
</comment>
<dbReference type="OrthoDB" id="69496at2759"/>
<comment type="function">
    <text evidence="12">Saposin-A and saposin-C stimulate the hydrolysis of glucosylceramide by beta-glucosylceramidase (EC 3.2.1.45) and galactosylceramide by beta-galactosylceramidase (EC 3.2.1.46). Saposin-C apparently acts by combining with the enzyme and acidic lipid to form an activated complex, rather than by solubilizing the substrate.</text>
</comment>
<evidence type="ECO:0000256" key="1">
    <source>
        <dbReference type="ARBA" id="ARBA00004364"/>
    </source>
</evidence>
<dbReference type="SUPFAM" id="SSF47862">
    <property type="entry name" value="Saposin"/>
    <property type="match status" value="5"/>
</dbReference>
<dbReference type="InterPro" id="IPR051428">
    <property type="entry name" value="Sphingo_Act-Surfact_Prot"/>
</dbReference>
<evidence type="ECO:0000256" key="17">
    <source>
        <dbReference type="ARBA" id="ARBA00041094"/>
    </source>
</evidence>
<dbReference type="FunFam" id="1.10.225.10:FF:000008">
    <property type="entry name" value="Pulmonary surfactant-associated protein B"/>
    <property type="match status" value="1"/>
</dbReference>
<dbReference type="Pfam" id="PF02199">
    <property type="entry name" value="SapA"/>
    <property type="match status" value="2"/>
</dbReference>
<dbReference type="InterPro" id="IPR008138">
    <property type="entry name" value="SapB_2"/>
</dbReference>
<evidence type="ECO:0000256" key="11">
    <source>
        <dbReference type="ARBA" id="ARBA00023228"/>
    </source>
</evidence>